<protein>
    <recommendedName>
        <fullName evidence="6">Protein HflK</fullName>
    </recommendedName>
</protein>
<dbReference type="InterPro" id="IPR036013">
    <property type="entry name" value="Band_7/SPFH_dom_sf"/>
</dbReference>
<evidence type="ECO:0000256" key="6">
    <source>
        <dbReference type="RuleBase" id="RU364113"/>
    </source>
</evidence>
<dbReference type="GO" id="GO:0016020">
    <property type="term" value="C:membrane"/>
    <property type="evidence" value="ECO:0007669"/>
    <property type="project" value="UniProtKB-SubCell"/>
</dbReference>
<gene>
    <name evidence="9" type="primary">hflK</name>
    <name evidence="9" type="ORF">HH1059_05100</name>
</gene>
<keyword evidence="4 6" id="KW-1133">Transmembrane helix</keyword>
<dbReference type="PANTHER" id="PTHR43327">
    <property type="entry name" value="STOMATIN-LIKE PROTEIN 2, MITOCHONDRIAL"/>
    <property type="match status" value="1"/>
</dbReference>
<evidence type="ECO:0000256" key="3">
    <source>
        <dbReference type="ARBA" id="ARBA00022692"/>
    </source>
</evidence>
<dbReference type="Gene3D" id="3.30.479.30">
    <property type="entry name" value="Band 7 domain"/>
    <property type="match status" value="1"/>
</dbReference>
<name>A0A120MZJ3_HALHR</name>
<keyword evidence="5 6" id="KW-0472">Membrane</keyword>
<dbReference type="EMBL" id="AP017372">
    <property type="protein sequence ID" value="BAU57193.1"/>
    <property type="molecule type" value="Genomic_DNA"/>
</dbReference>
<sequence length="402" mass="44684">MAWNEPGGGGRDPWGGGPKGGGSGGPPDLDEVFRKLRDQINGLFGGKRASSDGDGPSPRGPGSVGIGLLAAAAFIIWGLSGIYIVDQGWRGVELTFGKHADTTEPGPHWHWPWPIGNVERVNVEQRRIAEVGYETMQGQSRPVPHEALMITRDENIVDVRIAAQYQVQDPFLYLFNFRMPEETLKQVTESAIREIIGKRELHFVLTEGRTEVARETQRLLQEVMDTYETGLAVVQVAVQDIQPPEEVQPAFEDAIRAREDEQRKINRAQAYANELIPRAQGQAARILEEAQGYREQVVARAEGDASRFDALVAEYRNAPDLMRQRLYLETMEEILGKSSKLMLDSEASQSLMYLPLDKIMGGRTTTGMGQQQPLANIDVADERDAVTPTLRARDALRDRGTR</sequence>
<evidence type="ECO:0000256" key="4">
    <source>
        <dbReference type="ARBA" id="ARBA00022989"/>
    </source>
</evidence>
<comment type="subcellular location">
    <subcellularLocation>
        <location evidence="1">Membrane</location>
        <topology evidence="1">Single-pass membrane protein</topology>
    </subcellularLocation>
</comment>
<evidence type="ECO:0000259" key="8">
    <source>
        <dbReference type="SMART" id="SM00244"/>
    </source>
</evidence>
<feature type="domain" description="Band 7" evidence="8">
    <location>
        <begin position="80"/>
        <end position="255"/>
    </location>
</feature>
<evidence type="ECO:0000256" key="7">
    <source>
        <dbReference type="SAM" id="MobiDB-lite"/>
    </source>
</evidence>
<comment type="subunit">
    <text evidence="6">HflC and HflK may interact to form a multimeric complex.</text>
</comment>
<dbReference type="InterPro" id="IPR010201">
    <property type="entry name" value="HflK"/>
</dbReference>
<dbReference type="NCBIfam" id="TIGR01933">
    <property type="entry name" value="hflK"/>
    <property type="match status" value="1"/>
</dbReference>
<dbReference type="KEGG" id="hhk:HH1059_05100"/>
<dbReference type="PANTHER" id="PTHR43327:SF2">
    <property type="entry name" value="MODULATOR OF FTSH PROTEASE HFLK"/>
    <property type="match status" value="1"/>
</dbReference>
<dbReference type="SUPFAM" id="SSF117892">
    <property type="entry name" value="Band 7/SPFH domain"/>
    <property type="match status" value="1"/>
</dbReference>
<reference evidence="9" key="1">
    <citation type="submission" date="2016-02" db="EMBL/GenBank/DDBJ databases">
        <title>Halorhodospira halochloris DSM-1059 complete genome, version 2.</title>
        <authorList>
            <person name="Tsukatani Y."/>
        </authorList>
    </citation>
    <scope>NUCLEOTIDE SEQUENCE</scope>
    <source>
        <strain evidence="9">DSM 1059</strain>
    </source>
</reference>
<proteinExistence type="inferred from homology"/>
<evidence type="ECO:0000313" key="9">
    <source>
        <dbReference type="EMBL" id="BAU57193.1"/>
    </source>
</evidence>
<feature type="region of interest" description="Disordered" evidence="7">
    <location>
        <begin position="1"/>
        <end position="31"/>
    </location>
</feature>
<accession>A0A120MZJ3</accession>
<keyword evidence="3 6" id="KW-0812">Transmembrane</keyword>
<dbReference type="Proteomes" id="UP000218890">
    <property type="component" value="Chromosome"/>
</dbReference>
<dbReference type="OrthoDB" id="9779595at2"/>
<dbReference type="AlphaFoldDB" id="A0A120MZJ3"/>
<feature type="transmembrane region" description="Helical" evidence="6">
    <location>
        <begin position="64"/>
        <end position="85"/>
    </location>
</feature>
<dbReference type="RefSeq" id="WP_096407915.1">
    <property type="nucleotide sequence ID" value="NZ_AP017372.2"/>
</dbReference>
<dbReference type="InterPro" id="IPR050710">
    <property type="entry name" value="Band7/mec-2_domain"/>
</dbReference>
<keyword evidence="10" id="KW-1185">Reference proteome</keyword>
<dbReference type="Pfam" id="PF01145">
    <property type="entry name" value="Band_7"/>
    <property type="match status" value="1"/>
</dbReference>
<dbReference type="CDD" id="cd03404">
    <property type="entry name" value="SPFH_HflK"/>
    <property type="match status" value="1"/>
</dbReference>
<evidence type="ECO:0000256" key="2">
    <source>
        <dbReference type="ARBA" id="ARBA00006971"/>
    </source>
</evidence>
<dbReference type="SMART" id="SM00244">
    <property type="entry name" value="PHB"/>
    <property type="match status" value="1"/>
</dbReference>
<dbReference type="Pfam" id="PF12221">
    <property type="entry name" value="HflK_N"/>
    <property type="match status" value="1"/>
</dbReference>
<dbReference type="InterPro" id="IPR020980">
    <property type="entry name" value="Membrane_HflK_N"/>
</dbReference>
<organism evidence="9 10">
    <name type="scientific">Halorhodospira halochloris</name>
    <name type="common">Ectothiorhodospira halochloris</name>
    <dbReference type="NCBI Taxonomy" id="1052"/>
    <lineage>
        <taxon>Bacteria</taxon>
        <taxon>Pseudomonadati</taxon>
        <taxon>Pseudomonadota</taxon>
        <taxon>Gammaproteobacteria</taxon>
        <taxon>Chromatiales</taxon>
        <taxon>Ectothiorhodospiraceae</taxon>
        <taxon>Halorhodospira</taxon>
    </lineage>
</organism>
<comment type="similarity">
    <text evidence="2 6">Belongs to the band 7/mec-2 family. HflK subfamily.</text>
</comment>
<feature type="compositionally biased region" description="Gly residues" evidence="7">
    <location>
        <begin position="1"/>
        <end position="25"/>
    </location>
</feature>
<comment type="function">
    <text evidence="6">HflC and HflK could encode or regulate a protease.</text>
</comment>
<evidence type="ECO:0000313" key="10">
    <source>
        <dbReference type="Proteomes" id="UP000218890"/>
    </source>
</evidence>
<dbReference type="InterPro" id="IPR001107">
    <property type="entry name" value="Band_7"/>
</dbReference>
<evidence type="ECO:0000256" key="1">
    <source>
        <dbReference type="ARBA" id="ARBA00004167"/>
    </source>
</evidence>
<evidence type="ECO:0000256" key="5">
    <source>
        <dbReference type="ARBA" id="ARBA00023136"/>
    </source>
</evidence>